<name>A0A6G0TRG1_APHGL</name>
<dbReference type="PANTHER" id="PTHR37984:SF5">
    <property type="entry name" value="PROTEIN NYNRIN-LIKE"/>
    <property type="match status" value="1"/>
</dbReference>
<dbReference type="SUPFAM" id="SSF56219">
    <property type="entry name" value="DNase I-like"/>
    <property type="match status" value="1"/>
</dbReference>
<dbReference type="InterPro" id="IPR005135">
    <property type="entry name" value="Endo/exonuclease/phosphatase"/>
</dbReference>
<dbReference type="InterPro" id="IPR036691">
    <property type="entry name" value="Endo/exonu/phosph_ase_sf"/>
</dbReference>
<dbReference type="SUPFAM" id="SSF53098">
    <property type="entry name" value="Ribonuclease H-like"/>
    <property type="match status" value="1"/>
</dbReference>
<dbReference type="PROSITE" id="PS50994">
    <property type="entry name" value="INTEGRASE"/>
    <property type="match status" value="1"/>
</dbReference>
<comment type="caution">
    <text evidence="3">The sequence shown here is derived from an EMBL/GenBank/DDBJ whole genome shotgun (WGS) entry which is preliminary data.</text>
</comment>
<protein>
    <recommendedName>
        <fullName evidence="2">Integrase catalytic domain-containing protein</fullName>
    </recommendedName>
</protein>
<feature type="domain" description="Integrase catalytic" evidence="2">
    <location>
        <begin position="367"/>
        <end position="516"/>
    </location>
</feature>
<gene>
    <name evidence="3" type="ORF">AGLY_006771</name>
</gene>
<dbReference type="InterPro" id="IPR050951">
    <property type="entry name" value="Retrovirus_Pol_polyprotein"/>
</dbReference>
<evidence type="ECO:0000313" key="3">
    <source>
        <dbReference type="EMBL" id="KAE9536964.1"/>
    </source>
</evidence>
<dbReference type="Proteomes" id="UP000475862">
    <property type="component" value="Unassembled WGS sequence"/>
</dbReference>
<dbReference type="GO" id="GO:0003676">
    <property type="term" value="F:nucleic acid binding"/>
    <property type="evidence" value="ECO:0007669"/>
    <property type="project" value="InterPro"/>
</dbReference>
<feature type="compositionally biased region" description="Basic and acidic residues" evidence="1">
    <location>
        <begin position="28"/>
        <end position="41"/>
    </location>
</feature>
<evidence type="ECO:0000259" key="2">
    <source>
        <dbReference type="PROSITE" id="PS50994"/>
    </source>
</evidence>
<dbReference type="Gene3D" id="3.60.10.10">
    <property type="entry name" value="Endonuclease/exonuclease/phosphatase"/>
    <property type="match status" value="1"/>
</dbReference>
<accession>A0A6G0TRG1</accession>
<dbReference type="Gene3D" id="3.30.420.10">
    <property type="entry name" value="Ribonuclease H-like superfamily/Ribonuclease H"/>
    <property type="match status" value="1"/>
</dbReference>
<dbReference type="InterPro" id="IPR036397">
    <property type="entry name" value="RNaseH_sf"/>
</dbReference>
<dbReference type="GO" id="GO:0015074">
    <property type="term" value="P:DNA integration"/>
    <property type="evidence" value="ECO:0007669"/>
    <property type="project" value="InterPro"/>
</dbReference>
<dbReference type="InterPro" id="IPR012337">
    <property type="entry name" value="RNaseH-like_sf"/>
</dbReference>
<organism evidence="3 4">
    <name type="scientific">Aphis glycines</name>
    <name type="common">Soybean aphid</name>
    <dbReference type="NCBI Taxonomy" id="307491"/>
    <lineage>
        <taxon>Eukaryota</taxon>
        <taxon>Metazoa</taxon>
        <taxon>Ecdysozoa</taxon>
        <taxon>Arthropoda</taxon>
        <taxon>Hexapoda</taxon>
        <taxon>Insecta</taxon>
        <taxon>Pterygota</taxon>
        <taxon>Neoptera</taxon>
        <taxon>Paraneoptera</taxon>
        <taxon>Hemiptera</taxon>
        <taxon>Sternorrhyncha</taxon>
        <taxon>Aphidomorpha</taxon>
        <taxon>Aphidoidea</taxon>
        <taxon>Aphididae</taxon>
        <taxon>Aphidini</taxon>
        <taxon>Aphis</taxon>
        <taxon>Aphis</taxon>
    </lineage>
</organism>
<sequence length="714" mass="82139">MEWSGPPGWGLGAGLTTQPRKKTYVQEPNKKPRNSGDKENKNGNWKSEISLGTWNVRTLYSTGAAYTVTQEIGRYKLKIVAIQETRCVHAPTEEKTQEEKDDFYDGLTNVVDGIPNNRIVVILGDLNAKVGKELIFKPTIGHHSLHEVSNNNGLNLIDFATSNGLVIKSTMFPHKKINKGTWKSPDGNHTNQIDHVLVNDRFKNSITDVKAMRGADCDSDHYLVKVKIKARLKRKVATRPTVIDRYDITKFTDEILCKRFKSEIHKRSRELNIDSIDSINNMWRRVQETIKETSAEVLGKPKNTKKPWFNERCEKALNQRKKFRNLYLNDPSHEENKIKYNESRREASRTFKHGYCRVFWKKLFSCNRLLLKVARSSKTSGEVIKKLKKIFSRFGIPKTIVADNNLFNSLEFKTFTKDWDVVLVTCSPNYHQSNGLAEKAVGIAKNMLKKLSEEGGDLSLYLMNYRNTPVAGLNYSPTQILQIVMNKEIIVNKDKQINYYNKSAGKEEIEFNPGDKVVIQNKFTKVWWPGIIVKKTNFPRSYIVKDTNNRLLRRNSIFLKKVKDYDLLCESEEDEQLEVKDNTSKINRENKGLNKFFGTIRQTAGANDHPGTSIFLQLSKELLSIYSLLKPLKFGNCTIEPSDDAKPLITISEIKQIFNNKNNPSALDLIKKKMYGLVKVDDWELSNVFEHDYSLSPIKECLIYYLKNMNFNIL</sequence>
<evidence type="ECO:0000313" key="4">
    <source>
        <dbReference type="Proteomes" id="UP000475862"/>
    </source>
</evidence>
<feature type="region of interest" description="Disordered" evidence="1">
    <location>
        <begin position="1"/>
        <end position="44"/>
    </location>
</feature>
<dbReference type="OrthoDB" id="6623528at2759"/>
<evidence type="ECO:0000256" key="1">
    <source>
        <dbReference type="SAM" id="MobiDB-lite"/>
    </source>
</evidence>
<dbReference type="PANTHER" id="PTHR37984">
    <property type="entry name" value="PROTEIN CBG26694"/>
    <property type="match status" value="1"/>
</dbReference>
<dbReference type="EMBL" id="VYZN01000019">
    <property type="protein sequence ID" value="KAE9536964.1"/>
    <property type="molecule type" value="Genomic_DNA"/>
</dbReference>
<keyword evidence="4" id="KW-1185">Reference proteome</keyword>
<dbReference type="AlphaFoldDB" id="A0A6G0TRG1"/>
<dbReference type="GO" id="GO:0003824">
    <property type="term" value="F:catalytic activity"/>
    <property type="evidence" value="ECO:0007669"/>
    <property type="project" value="InterPro"/>
</dbReference>
<proteinExistence type="predicted"/>
<dbReference type="Pfam" id="PF03372">
    <property type="entry name" value="Exo_endo_phos"/>
    <property type="match status" value="1"/>
</dbReference>
<reference evidence="3 4" key="1">
    <citation type="submission" date="2019-08" db="EMBL/GenBank/DDBJ databases">
        <title>The genome of the soybean aphid Biotype 1, its phylome, world population structure and adaptation to the North American continent.</title>
        <authorList>
            <person name="Giordano R."/>
            <person name="Donthu R.K."/>
            <person name="Hernandez A.G."/>
            <person name="Wright C.L."/>
            <person name="Zimin A.V."/>
        </authorList>
    </citation>
    <scope>NUCLEOTIDE SEQUENCE [LARGE SCALE GENOMIC DNA]</scope>
    <source>
        <tissue evidence="3">Whole aphids</tissue>
    </source>
</reference>
<dbReference type="InterPro" id="IPR001584">
    <property type="entry name" value="Integrase_cat-core"/>
</dbReference>